<proteinExistence type="predicted"/>
<keyword evidence="3" id="KW-1185">Reference proteome</keyword>
<sequence length="135" mass="14070">MDSISAGLLVTLATGAAGEAGRQLWAALSGLVRRRPAAGEEPEPVTGEVELASLAEAPHDVARARALSEVLALRAERDPWFLAGLTRWHEQARRLGTGQGDTSNTISGGTQNGPVLQGRDFSGITFNDPGQGGAR</sequence>
<dbReference type="Proteomes" id="UP000646738">
    <property type="component" value="Unassembled WGS sequence"/>
</dbReference>
<evidence type="ECO:0000313" key="2">
    <source>
        <dbReference type="EMBL" id="GHI56452.1"/>
    </source>
</evidence>
<protein>
    <submittedName>
        <fullName evidence="2">Uncharacterized protein</fullName>
    </submittedName>
</protein>
<reference evidence="3" key="1">
    <citation type="submission" date="2023-07" db="EMBL/GenBank/DDBJ databases">
        <title>Whole genome shotgun sequence of Streptomyces achromogenes subsp. rubradiris NBRC 14000.</title>
        <authorList>
            <person name="Komaki H."/>
            <person name="Tamura T."/>
        </authorList>
    </citation>
    <scope>NUCLEOTIDE SEQUENCE [LARGE SCALE GENOMIC DNA]</scope>
    <source>
        <strain evidence="3">NBRC 14000</strain>
    </source>
</reference>
<evidence type="ECO:0000313" key="3">
    <source>
        <dbReference type="Proteomes" id="UP000646738"/>
    </source>
</evidence>
<organism evidence="2 3">
    <name type="scientific">Streptomyces rubradiris</name>
    <name type="common">Streptomyces achromogenes subsp. rubradiris</name>
    <dbReference type="NCBI Taxonomy" id="285531"/>
    <lineage>
        <taxon>Bacteria</taxon>
        <taxon>Bacillati</taxon>
        <taxon>Actinomycetota</taxon>
        <taxon>Actinomycetes</taxon>
        <taxon>Kitasatosporales</taxon>
        <taxon>Streptomycetaceae</taxon>
        <taxon>Streptomyces</taxon>
    </lineage>
</organism>
<feature type="compositionally biased region" description="Polar residues" evidence="1">
    <location>
        <begin position="100"/>
        <end position="114"/>
    </location>
</feature>
<gene>
    <name evidence="2" type="ORF">Srubr_62980</name>
</gene>
<dbReference type="EMBL" id="BNEA01000015">
    <property type="protein sequence ID" value="GHI56452.1"/>
    <property type="molecule type" value="Genomic_DNA"/>
</dbReference>
<name>A0ABQ3RKR6_STRRR</name>
<comment type="caution">
    <text evidence="2">The sequence shown here is derived from an EMBL/GenBank/DDBJ whole genome shotgun (WGS) entry which is preliminary data.</text>
</comment>
<dbReference type="RefSeq" id="WP_189995209.1">
    <property type="nucleotide sequence ID" value="NZ_BNCB01000007.1"/>
</dbReference>
<evidence type="ECO:0000256" key="1">
    <source>
        <dbReference type="SAM" id="MobiDB-lite"/>
    </source>
</evidence>
<feature type="region of interest" description="Disordered" evidence="1">
    <location>
        <begin position="93"/>
        <end position="135"/>
    </location>
</feature>
<accession>A0ABQ3RKR6</accession>